<reference evidence="5 6" key="1">
    <citation type="submission" date="2020-08" db="EMBL/GenBank/DDBJ databases">
        <title>Genomic Encyclopedia of Type Strains, Phase IV (KMG-IV): sequencing the most valuable type-strain genomes for metagenomic binning, comparative biology and taxonomic classification.</title>
        <authorList>
            <person name="Goeker M."/>
        </authorList>
    </citation>
    <scope>NUCLEOTIDE SEQUENCE [LARGE SCALE GENOMIC DNA]</scope>
    <source>
        <strain evidence="5 6">DSM 19512</strain>
    </source>
</reference>
<dbReference type="PANTHER" id="PTHR32089:SF112">
    <property type="entry name" value="LYSOZYME-LIKE PROTEIN-RELATED"/>
    <property type="match status" value="1"/>
</dbReference>
<evidence type="ECO:0000313" key="5">
    <source>
        <dbReference type="EMBL" id="MBB3878600.1"/>
    </source>
</evidence>
<dbReference type="GO" id="GO:0016020">
    <property type="term" value="C:membrane"/>
    <property type="evidence" value="ECO:0007669"/>
    <property type="project" value="InterPro"/>
</dbReference>
<dbReference type="Pfam" id="PF00015">
    <property type="entry name" value="MCPsignal"/>
    <property type="match status" value="1"/>
</dbReference>
<sequence>MLSGGEGRVVSIGPGEQLAKVLEYLRHGIVIYDRDERICLINHYVSRLFGIPELAVTIGSTLADYIDRVGEVVGWSEDRKATIMENHRNWAAEGLQRRFDHHFDDGTVFEITFHPHDDGGATLTFIDVTHERQLQRVSAAREDLARQAQAMLERVRQIAANTRLVALNARIEAARLGSQGHGFAVVADEVRNLSLETSDVLLEIGRINEASLRLT</sequence>
<dbReference type="Gene3D" id="3.30.450.20">
    <property type="entry name" value="PAS domain"/>
    <property type="match status" value="1"/>
</dbReference>
<comment type="caution">
    <text evidence="5">The sequence shown here is derived from an EMBL/GenBank/DDBJ whole genome shotgun (WGS) entry which is preliminary data.</text>
</comment>
<dbReference type="AlphaFoldDB" id="A0A7W6A9N1"/>
<accession>A0A7W6A9N1</accession>
<keyword evidence="3" id="KW-0175">Coiled coil</keyword>
<feature type="coiled-coil region" evidence="3">
    <location>
        <begin position="134"/>
        <end position="161"/>
    </location>
</feature>
<feature type="domain" description="Methyl-accepting transducer" evidence="4">
    <location>
        <begin position="151"/>
        <end position="215"/>
    </location>
</feature>
<evidence type="ECO:0000256" key="2">
    <source>
        <dbReference type="PROSITE-ProRule" id="PRU00284"/>
    </source>
</evidence>
<dbReference type="PANTHER" id="PTHR32089">
    <property type="entry name" value="METHYL-ACCEPTING CHEMOTAXIS PROTEIN MCPB"/>
    <property type="match status" value="1"/>
</dbReference>
<organism evidence="5 6">
    <name type="scientific">Sphingomonas pseudosanguinis</name>
    <dbReference type="NCBI Taxonomy" id="413712"/>
    <lineage>
        <taxon>Bacteria</taxon>
        <taxon>Pseudomonadati</taxon>
        <taxon>Pseudomonadota</taxon>
        <taxon>Alphaproteobacteria</taxon>
        <taxon>Sphingomonadales</taxon>
        <taxon>Sphingomonadaceae</taxon>
        <taxon>Sphingomonas</taxon>
    </lineage>
</organism>
<dbReference type="SUPFAM" id="SSF55785">
    <property type="entry name" value="PYP-like sensor domain (PAS domain)"/>
    <property type="match status" value="1"/>
</dbReference>
<dbReference type="InterPro" id="IPR004089">
    <property type="entry name" value="MCPsignal_dom"/>
</dbReference>
<dbReference type="SUPFAM" id="SSF58104">
    <property type="entry name" value="Methyl-accepting chemotaxis protein (MCP) signaling domain"/>
    <property type="match status" value="1"/>
</dbReference>
<evidence type="ECO:0000256" key="1">
    <source>
        <dbReference type="ARBA" id="ARBA00023224"/>
    </source>
</evidence>
<evidence type="ECO:0000313" key="6">
    <source>
        <dbReference type="Proteomes" id="UP000538670"/>
    </source>
</evidence>
<keyword evidence="6" id="KW-1185">Reference proteome</keyword>
<proteinExistence type="predicted"/>
<dbReference type="InterPro" id="IPR035965">
    <property type="entry name" value="PAS-like_dom_sf"/>
</dbReference>
<dbReference type="Pfam" id="PF12860">
    <property type="entry name" value="PAS_7"/>
    <property type="match status" value="1"/>
</dbReference>
<dbReference type="EMBL" id="JACIDH010000002">
    <property type="protein sequence ID" value="MBB3878600.1"/>
    <property type="molecule type" value="Genomic_DNA"/>
</dbReference>
<name>A0A7W6A9N1_9SPHN</name>
<dbReference type="GO" id="GO:0007165">
    <property type="term" value="P:signal transduction"/>
    <property type="evidence" value="ECO:0007669"/>
    <property type="project" value="UniProtKB-KW"/>
</dbReference>
<gene>
    <name evidence="5" type="ORF">GGR48_001013</name>
</gene>
<keyword evidence="1 2" id="KW-0807">Transducer</keyword>
<evidence type="ECO:0000256" key="3">
    <source>
        <dbReference type="SAM" id="Coils"/>
    </source>
</evidence>
<evidence type="ECO:0000259" key="4">
    <source>
        <dbReference type="PROSITE" id="PS50111"/>
    </source>
</evidence>
<dbReference type="PROSITE" id="PS50111">
    <property type="entry name" value="CHEMOTAXIS_TRANSDUC_2"/>
    <property type="match status" value="1"/>
</dbReference>
<protein>
    <recommendedName>
        <fullName evidence="4">Methyl-accepting transducer domain-containing protein</fullName>
    </recommendedName>
</protein>
<dbReference type="RefSeq" id="WP_183950785.1">
    <property type="nucleotide sequence ID" value="NZ_JACIDH010000002.1"/>
</dbReference>
<dbReference type="Proteomes" id="UP000538670">
    <property type="component" value="Unassembled WGS sequence"/>
</dbReference>
<dbReference type="Gene3D" id="1.10.287.950">
    <property type="entry name" value="Methyl-accepting chemotaxis protein"/>
    <property type="match status" value="1"/>
</dbReference>